<evidence type="ECO:0000259" key="1">
    <source>
        <dbReference type="Pfam" id="PF06722"/>
    </source>
</evidence>
<dbReference type="SUPFAM" id="SSF53756">
    <property type="entry name" value="UDP-Glycosyltransferase/glycogen phosphorylase"/>
    <property type="match status" value="1"/>
</dbReference>
<dbReference type="Gene3D" id="3.40.50.2000">
    <property type="entry name" value="Glycogen Phosphorylase B"/>
    <property type="match status" value="2"/>
</dbReference>
<accession>A0A3N7K743</accession>
<name>A0A3N7K743_9BURK</name>
<keyword evidence="3" id="KW-1185">Reference proteome</keyword>
<dbReference type="PANTHER" id="PTHR21015:SF22">
    <property type="entry name" value="GLYCOSYLTRANSFERASE"/>
    <property type="match status" value="1"/>
</dbReference>
<evidence type="ECO:0000313" key="3">
    <source>
        <dbReference type="Proteomes" id="UP000267464"/>
    </source>
</evidence>
<dbReference type="OrthoDB" id="271062at2"/>
<dbReference type="AlphaFoldDB" id="A0A3N7K743"/>
<reference evidence="2 3" key="2">
    <citation type="submission" date="2018-12" db="EMBL/GenBank/DDBJ databases">
        <title>Rhizobacter gummiphilus sp. nov., a rubber-degrading bacterium isolated from the soil of a botanical garden in Japan.</title>
        <authorList>
            <person name="Shunsuke S.S."/>
        </authorList>
    </citation>
    <scope>NUCLEOTIDE SEQUENCE [LARGE SCALE GENOMIC DNA]</scope>
    <source>
        <strain evidence="2 3">S-16</strain>
    </source>
</reference>
<dbReference type="InterPro" id="IPR010610">
    <property type="entry name" value="EryCIII-like_C"/>
</dbReference>
<feature type="domain" description="Erythromycin biosynthesis protein CIII-like C-terminal" evidence="1">
    <location>
        <begin position="265"/>
        <end position="392"/>
    </location>
</feature>
<comment type="caution">
    <text evidence="2">The sequence shown here is derived from an EMBL/GenBank/DDBJ whole genome shotgun (WGS) entry which is preliminary data.</text>
</comment>
<dbReference type="GO" id="GO:0016757">
    <property type="term" value="F:glycosyltransferase activity"/>
    <property type="evidence" value="ECO:0007669"/>
    <property type="project" value="UniProtKB-ARBA"/>
</dbReference>
<proteinExistence type="predicted"/>
<sequence>MSPVSERPLRVLLAWELGANLGHLLRLLPIAQALHALGHMVSLAVPDPAAVRERMGPLPWEVLRIPRPVRGDETEPACFAQILAMHGFGADDLLGDAMRAWQRLLSVARPDVLLADHAPLALLAGRLYRVPAVHVATGWESPPFGGTLPILRPAMPEAEPSRVRALEDSIVARINRLCVEHQAPPMQVLGEVFRAQLSLLATWPEIDHFQPRPDRPWFAVGDPRRQPTCIGPLFSADTGAPAAWPQGQGPRVFVYMQRGPATAAVLRHLGAIGARVVASVPGATMAERNAAGPSCQLHDAPVRLDSVLPQADLVLSHGSHGLTAASLLAGVPMVSVPMQMEQATLTQQVRRLGAAELLRPADVESQGRDLIVRVLGTPSYRDAANAMARRHAGFDPRVVARRIAASIEHMGRHFAQGAQASVPEEART</sequence>
<dbReference type="EMBL" id="QUSW01000001">
    <property type="protein sequence ID" value="RQP26675.1"/>
    <property type="molecule type" value="Genomic_DNA"/>
</dbReference>
<dbReference type="RefSeq" id="WP_124539367.1">
    <property type="nucleotide sequence ID" value="NZ_QUSW01000001.1"/>
</dbReference>
<organism evidence="2 3">
    <name type="scientific">Piscinibacter terrae</name>
    <dbReference type="NCBI Taxonomy" id="2496871"/>
    <lineage>
        <taxon>Bacteria</taxon>
        <taxon>Pseudomonadati</taxon>
        <taxon>Pseudomonadota</taxon>
        <taxon>Betaproteobacteria</taxon>
        <taxon>Burkholderiales</taxon>
        <taxon>Sphaerotilaceae</taxon>
        <taxon>Piscinibacter</taxon>
    </lineage>
</organism>
<reference evidence="2 3" key="1">
    <citation type="submission" date="2018-08" db="EMBL/GenBank/DDBJ databases">
        <authorList>
            <person name="Khan S.A."/>
            <person name="Jeon C.O."/>
            <person name="Chun B.H."/>
            <person name="Jeong S.E."/>
        </authorList>
    </citation>
    <scope>NUCLEOTIDE SEQUENCE [LARGE SCALE GENOMIC DNA]</scope>
    <source>
        <strain evidence="2 3">S-16</strain>
    </source>
</reference>
<dbReference type="Proteomes" id="UP000267464">
    <property type="component" value="Unassembled WGS sequence"/>
</dbReference>
<protein>
    <recommendedName>
        <fullName evidence="1">Erythromycin biosynthesis protein CIII-like C-terminal domain-containing protein</fullName>
    </recommendedName>
</protein>
<dbReference type="Pfam" id="PF06722">
    <property type="entry name" value="EryCIII-like_C"/>
    <property type="match status" value="1"/>
</dbReference>
<evidence type="ECO:0000313" key="2">
    <source>
        <dbReference type="EMBL" id="RQP26675.1"/>
    </source>
</evidence>
<gene>
    <name evidence="2" type="ORF">DZC73_06675</name>
</gene>
<dbReference type="PANTHER" id="PTHR21015">
    <property type="entry name" value="UDP-N-ACETYLGLUCOSAMINE--N-ACETYLMURAMYL-(PENTAPEPTIDE) PYROPHOSPHORYL-UNDECAPRENOL N-ACETYLGLUCOSAMINE TRANSFERASE 1"/>
    <property type="match status" value="1"/>
</dbReference>